<keyword evidence="1" id="KW-0732">Signal</keyword>
<gene>
    <name evidence="3" type="ORF">EV192_101930</name>
</gene>
<comment type="caution">
    <text evidence="3">The sequence shown here is derived from an EMBL/GenBank/DDBJ whole genome shotgun (WGS) entry which is preliminary data.</text>
</comment>
<protein>
    <submittedName>
        <fullName evidence="3">Uncharacterized protein DUF11</fullName>
    </submittedName>
</protein>
<evidence type="ECO:0000259" key="2">
    <source>
        <dbReference type="Pfam" id="PF01345"/>
    </source>
</evidence>
<dbReference type="AlphaFoldDB" id="A0A4R2K0K0"/>
<organism evidence="3 4">
    <name type="scientific">Actinocrispum wychmicini</name>
    <dbReference type="NCBI Taxonomy" id="1213861"/>
    <lineage>
        <taxon>Bacteria</taxon>
        <taxon>Bacillati</taxon>
        <taxon>Actinomycetota</taxon>
        <taxon>Actinomycetes</taxon>
        <taxon>Pseudonocardiales</taxon>
        <taxon>Pseudonocardiaceae</taxon>
        <taxon>Actinocrispum</taxon>
    </lineage>
</organism>
<evidence type="ECO:0000313" key="3">
    <source>
        <dbReference type="EMBL" id="TCO65142.1"/>
    </source>
</evidence>
<dbReference type="EMBL" id="SLWS01000001">
    <property type="protein sequence ID" value="TCO65142.1"/>
    <property type="molecule type" value="Genomic_DNA"/>
</dbReference>
<accession>A0A4R2K0K0</accession>
<sequence length="286" mass="28733">MRLRPLLVVASMAAAIIAAATPAYADTLSVEATFAPSQVQPGDTFTFTETVHNNGFGSILNPTVRVLSKEVPLASYVDLVSCSGVPGATCTTVDGPSGPVGYMAVLPEAMGGFESDTVVFTLRVKAGAQGSVNTLQGQLLGRNDGTAPVDVGTLTVITQADVAVSVTATPKFALLVPRIDVTVRVTNNGPGTMKSAEVRGTLSPGLSANSGTKCSGGVQPVCAFGELAAGSSATGTFSVPLGLLYIGLPYQLSAAKTASVPTDPIPGNNSAATTCTVVTPLLVSCG</sequence>
<keyword evidence="4" id="KW-1185">Reference proteome</keyword>
<dbReference type="InterPro" id="IPR001434">
    <property type="entry name" value="OmcB-like_DUF11"/>
</dbReference>
<evidence type="ECO:0000313" key="4">
    <source>
        <dbReference type="Proteomes" id="UP000295680"/>
    </source>
</evidence>
<dbReference type="Pfam" id="PF01345">
    <property type="entry name" value="DUF11"/>
    <property type="match status" value="1"/>
</dbReference>
<feature type="chain" id="PRO_5020443523" evidence="1">
    <location>
        <begin position="26"/>
        <end position="286"/>
    </location>
</feature>
<dbReference type="Gene3D" id="2.60.40.10">
    <property type="entry name" value="Immunoglobulins"/>
    <property type="match status" value="1"/>
</dbReference>
<name>A0A4R2K0K0_9PSEU</name>
<feature type="signal peptide" evidence="1">
    <location>
        <begin position="1"/>
        <end position="25"/>
    </location>
</feature>
<proteinExistence type="predicted"/>
<dbReference type="InterPro" id="IPR013783">
    <property type="entry name" value="Ig-like_fold"/>
</dbReference>
<dbReference type="OrthoDB" id="3666463at2"/>
<dbReference type="Proteomes" id="UP000295680">
    <property type="component" value="Unassembled WGS sequence"/>
</dbReference>
<dbReference type="GO" id="GO:0005975">
    <property type="term" value="P:carbohydrate metabolic process"/>
    <property type="evidence" value="ECO:0007669"/>
    <property type="project" value="UniProtKB-ARBA"/>
</dbReference>
<feature type="domain" description="DUF11" evidence="2">
    <location>
        <begin position="161"/>
        <end position="274"/>
    </location>
</feature>
<evidence type="ECO:0000256" key="1">
    <source>
        <dbReference type="SAM" id="SignalP"/>
    </source>
</evidence>
<reference evidence="3 4" key="1">
    <citation type="submission" date="2019-03" db="EMBL/GenBank/DDBJ databases">
        <title>Genomic Encyclopedia of Type Strains, Phase IV (KMG-IV): sequencing the most valuable type-strain genomes for metagenomic binning, comparative biology and taxonomic classification.</title>
        <authorList>
            <person name="Goeker M."/>
        </authorList>
    </citation>
    <scope>NUCLEOTIDE SEQUENCE [LARGE SCALE GENOMIC DNA]</scope>
    <source>
        <strain evidence="3 4">DSM 45934</strain>
    </source>
</reference>